<proteinExistence type="predicted"/>
<organism evidence="1 2">
    <name type="scientific">Thiorhodovibrio frisius</name>
    <dbReference type="NCBI Taxonomy" id="631362"/>
    <lineage>
        <taxon>Bacteria</taxon>
        <taxon>Pseudomonadati</taxon>
        <taxon>Pseudomonadota</taxon>
        <taxon>Gammaproteobacteria</taxon>
        <taxon>Chromatiales</taxon>
        <taxon>Chromatiaceae</taxon>
        <taxon>Thiorhodovibrio</taxon>
    </lineage>
</organism>
<dbReference type="HOGENOM" id="CLU_2653373_0_0_6"/>
<accession>H8Z1A2</accession>
<dbReference type="Proteomes" id="UP000002964">
    <property type="component" value="Unassembled WGS sequence"/>
</dbReference>
<dbReference type="EMBL" id="JH603169">
    <property type="protein sequence ID" value="EIC21417.1"/>
    <property type="molecule type" value="Genomic_DNA"/>
</dbReference>
<dbReference type="AlphaFoldDB" id="H8Z1A2"/>
<protein>
    <submittedName>
        <fullName evidence="1">Uncharacterized protein</fullName>
    </submittedName>
</protein>
<dbReference type="RefSeq" id="WP_009148002.1">
    <property type="nucleotide sequence ID" value="NZ_JH603169.1"/>
</dbReference>
<name>H8Z1A2_9GAMM</name>
<sequence length="76" mass="8287">MISATTVKSIRALVADNSQLLWVVADPGLVDFASNPQGRIGQLRFGESSRRNKRAAGILDRDTEVNPPLICRRIPG</sequence>
<reference evidence="1 2" key="2">
    <citation type="submission" date="2011-11" db="EMBL/GenBank/DDBJ databases">
        <authorList>
            <consortium name="US DOE Joint Genome Institute"/>
            <person name="Lucas S."/>
            <person name="Han J."/>
            <person name="Lapidus A."/>
            <person name="Cheng J.-F."/>
            <person name="Goodwin L."/>
            <person name="Pitluck S."/>
            <person name="Peters L."/>
            <person name="Ovchinnikova G."/>
            <person name="Zhang X."/>
            <person name="Detter J.C."/>
            <person name="Han C."/>
            <person name="Tapia R."/>
            <person name="Land M."/>
            <person name="Hauser L."/>
            <person name="Kyrpides N."/>
            <person name="Ivanova N."/>
            <person name="Pagani I."/>
            <person name="Vogl K."/>
            <person name="Liu Z."/>
            <person name="Overmann J."/>
            <person name="Frigaard N.-U."/>
            <person name="Bryant D."/>
            <person name="Woyke T."/>
        </authorList>
    </citation>
    <scope>NUCLEOTIDE SEQUENCE [LARGE SCALE GENOMIC DNA]</scope>
    <source>
        <strain evidence="1 2">970</strain>
    </source>
</reference>
<reference evidence="2" key="1">
    <citation type="submission" date="2011-06" db="EMBL/GenBank/DDBJ databases">
        <authorList>
            <consortium name="US DOE Joint Genome Institute (JGI-PGF)"/>
            <person name="Lucas S."/>
            <person name="Han J."/>
            <person name="Lapidus A."/>
            <person name="Cheng J.-F."/>
            <person name="Goodwin L."/>
            <person name="Pitluck S."/>
            <person name="Peters L."/>
            <person name="Land M.L."/>
            <person name="Hauser L."/>
            <person name="Vogl K."/>
            <person name="Liu Z."/>
            <person name="Overmann J."/>
            <person name="Frigaard N.-U."/>
            <person name="Bryant D.A."/>
            <person name="Woyke T.J."/>
        </authorList>
    </citation>
    <scope>NUCLEOTIDE SEQUENCE [LARGE SCALE GENOMIC DNA]</scope>
    <source>
        <strain evidence="2">970</strain>
    </source>
</reference>
<keyword evidence="2" id="KW-1185">Reference proteome</keyword>
<evidence type="ECO:0000313" key="2">
    <source>
        <dbReference type="Proteomes" id="UP000002964"/>
    </source>
</evidence>
<evidence type="ECO:0000313" key="1">
    <source>
        <dbReference type="EMBL" id="EIC21417.1"/>
    </source>
</evidence>
<gene>
    <name evidence="1" type="ORF">Thi970DRAFT_01624</name>
</gene>